<keyword evidence="6" id="KW-0408">Iron</keyword>
<evidence type="ECO:0000313" key="9">
    <source>
        <dbReference type="EMBL" id="GBF35039.1"/>
    </source>
</evidence>
<dbReference type="EMBL" id="BFAV01000157">
    <property type="protein sequence ID" value="GBF35039.1"/>
    <property type="molecule type" value="Genomic_DNA"/>
</dbReference>
<keyword evidence="1" id="KW-0813">Transport</keyword>
<accession>A0A2L2XFA9</accession>
<dbReference type="InterPro" id="IPR017900">
    <property type="entry name" value="4Fe4S_Fe_S_CS"/>
</dbReference>
<reference evidence="10" key="1">
    <citation type="submission" date="2018-02" db="EMBL/GenBank/DDBJ databases">
        <title>Genome sequence of Desulfocucumis palustris strain NAW-5.</title>
        <authorList>
            <person name="Watanabe M."/>
            <person name="Kojima H."/>
            <person name="Fukui M."/>
        </authorList>
    </citation>
    <scope>NUCLEOTIDE SEQUENCE [LARGE SCALE GENOMIC DNA]</scope>
    <source>
        <strain evidence="10">NAW-5</strain>
    </source>
</reference>
<name>A0A2L2XFA9_9FIRM</name>
<organism evidence="9 10">
    <name type="scientific">Desulfocucumis palustris</name>
    <dbReference type="NCBI Taxonomy" id="1898651"/>
    <lineage>
        <taxon>Bacteria</taxon>
        <taxon>Bacillati</taxon>
        <taxon>Bacillota</taxon>
        <taxon>Clostridia</taxon>
        <taxon>Eubacteriales</taxon>
        <taxon>Desulfocucumaceae</taxon>
        <taxon>Desulfocucumis</taxon>
    </lineage>
</organism>
<dbReference type="GO" id="GO:0046872">
    <property type="term" value="F:metal ion binding"/>
    <property type="evidence" value="ECO:0007669"/>
    <property type="project" value="UniProtKB-KW"/>
</dbReference>
<dbReference type="GO" id="GO:0051539">
    <property type="term" value="F:4 iron, 4 sulfur cluster binding"/>
    <property type="evidence" value="ECO:0007669"/>
    <property type="project" value="UniProtKB-KW"/>
</dbReference>
<dbReference type="PROSITE" id="PS00198">
    <property type="entry name" value="4FE4S_FER_1"/>
    <property type="match status" value="1"/>
</dbReference>
<evidence type="ECO:0000256" key="2">
    <source>
        <dbReference type="ARBA" id="ARBA00022485"/>
    </source>
</evidence>
<evidence type="ECO:0000256" key="6">
    <source>
        <dbReference type="ARBA" id="ARBA00023004"/>
    </source>
</evidence>
<evidence type="ECO:0000256" key="7">
    <source>
        <dbReference type="ARBA" id="ARBA00023014"/>
    </source>
</evidence>
<keyword evidence="5" id="KW-0249">Electron transport</keyword>
<evidence type="ECO:0000256" key="4">
    <source>
        <dbReference type="ARBA" id="ARBA00022737"/>
    </source>
</evidence>
<dbReference type="PROSITE" id="PS51379">
    <property type="entry name" value="4FE4S_FER_2"/>
    <property type="match status" value="1"/>
</dbReference>
<evidence type="ECO:0000256" key="3">
    <source>
        <dbReference type="ARBA" id="ARBA00022723"/>
    </source>
</evidence>
<dbReference type="AlphaFoldDB" id="A0A2L2XFA9"/>
<dbReference type="PANTHER" id="PTHR43177:SF5">
    <property type="entry name" value="ANAEROBIC DIMETHYL SULFOXIDE REDUCTASE CHAIN B-RELATED"/>
    <property type="match status" value="1"/>
</dbReference>
<feature type="domain" description="4Fe-4S ferredoxin-type" evidence="8">
    <location>
        <begin position="84"/>
        <end position="113"/>
    </location>
</feature>
<keyword evidence="2" id="KW-0004">4Fe-4S</keyword>
<gene>
    <name evidence="9" type="ORF">DCCM_4160</name>
</gene>
<evidence type="ECO:0000259" key="8">
    <source>
        <dbReference type="PROSITE" id="PS51379"/>
    </source>
</evidence>
<dbReference type="Pfam" id="PF13247">
    <property type="entry name" value="Fer4_11"/>
    <property type="match status" value="1"/>
</dbReference>
<dbReference type="InterPro" id="IPR017896">
    <property type="entry name" value="4Fe4S_Fe-S-bd"/>
</dbReference>
<keyword evidence="4" id="KW-0677">Repeat</keyword>
<dbReference type="InterPro" id="IPR050954">
    <property type="entry name" value="ET_IronSulfur_Cluster-Binding"/>
</dbReference>
<protein>
    <submittedName>
        <fullName evidence="9">Nitrite reductase probable electron transfer 4Fe-S subunit</fullName>
    </submittedName>
</protein>
<evidence type="ECO:0000256" key="5">
    <source>
        <dbReference type="ARBA" id="ARBA00022982"/>
    </source>
</evidence>
<dbReference type="CDD" id="cd10563">
    <property type="entry name" value="CooF_like"/>
    <property type="match status" value="1"/>
</dbReference>
<comment type="caution">
    <text evidence="9">The sequence shown here is derived from an EMBL/GenBank/DDBJ whole genome shotgun (WGS) entry which is preliminary data.</text>
</comment>
<dbReference type="Gene3D" id="3.30.70.20">
    <property type="match status" value="2"/>
</dbReference>
<dbReference type="RefSeq" id="WP_231702788.1">
    <property type="nucleotide sequence ID" value="NZ_BFAV01000157.1"/>
</dbReference>
<dbReference type="Proteomes" id="UP000239549">
    <property type="component" value="Unassembled WGS sequence"/>
</dbReference>
<sequence length="166" mass="17623">MLRILIKPELCAGCKNCQVACLAEHSPSGSVWLADLSGGHGRPRNSVELNSRDLPVPLTCRHCQEPECVTACITGALSKNPATGLVEHDQGRCAGCWMCVMSCPFGMISPEALEKKTAVKCDFCQGRETPRCVEACPTGAICLAEVSPETGNNTTPGEAPKEEGLH</sequence>
<keyword evidence="7" id="KW-0411">Iron-sulfur</keyword>
<keyword evidence="10" id="KW-1185">Reference proteome</keyword>
<evidence type="ECO:0000256" key="1">
    <source>
        <dbReference type="ARBA" id="ARBA00022448"/>
    </source>
</evidence>
<proteinExistence type="predicted"/>
<keyword evidence="3" id="KW-0479">Metal-binding</keyword>
<dbReference type="SUPFAM" id="SSF54862">
    <property type="entry name" value="4Fe-4S ferredoxins"/>
    <property type="match status" value="1"/>
</dbReference>
<evidence type="ECO:0000313" key="10">
    <source>
        <dbReference type="Proteomes" id="UP000239549"/>
    </source>
</evidence>
<dbReference type="PANTHER" id="PTHR43177">
    <property type="entry name" value="PROTEIN NRFC"/>
    <property type="match status" value="1"/>
</dbReference>